<reference evidence="7 8" key="1">
    <citation type="journal article" date="2016" name="Nat. Commun.">
        <title>Ectomycorrhizal ecology is imprinted in the genome of the dominant symbiotic fungus Cenococcum geophilum.</title>
        <authorList>
            <consortium name="DOE Joint Genome Institute"/>
            <person name="Peter M."/>
            <person name="Kohler A."/>
            <person name="Ohm R.A."/>
            <person name="Kuo A."/>
            <person name="Krutzmann J."/>
            <person name="Morin E."/>
            <person name="Arend M."/>
            <person name="Barry K.W."/>
            <person name="Binder M."/>
            <person name="Choi C."/>
            <person name="Clum A."/>
            <person name="Copeland A."/>
            <person name="Grisel N."/>
            <person name="Haridas S."/>
            <person name="Kipfer T."/>
            <person name="LaButti K."/>
            <person name="Lindquist E."/>
            <person name="Lipzen A."/>
            <person name="Maire R."/>
            <person name="Meier B."/>
            <person name="Mihaltcheva S."/>
            <person name="Molinier V."/>
            <person name="Murat C."/>
            <person name="Poggeler S."/>
            <person name="Quandt C.A."/>
            <person name="Sperisen C."/>
            <person name="Tritt A."/>
            <person name="Tisserant E."/>
            <person name="Crous P.W."/>
            <person name="Henrissat B."/>
            <person name="Nehls U."/>
            <person name="Egli S."/>
            <person name="Spatafora J.W."/>
            <person name="Grigoriev I.V."/>
            <person name="Martin F.M."/>
        </authorList>
    </citation>
    <scope>NUCLEOTIDE SEQUENCE [LARGE SCALE GENOMIC DNA]</scope>
    <source>
        <strain evidence="7 8">CBS 459.81</strain>
    </source>
</reference>
<keyword evidence="5" id="KW-0812">Transmembrane</keyword>
<dbReference type="AlphaFoldDB" id="A0A8E2ELS9"/>
<dbReference type="GO" id="GO:0061630">
    <property type="term" value="F:ubiquitin protein ligase activity"/>
    <property type="evidence" value="ECO:0007669"/>
    <property type="project" value="TreeGrafter"/>
</dbReference>
<dbReference type="SMART" id="SM00744">
    <property type="entry name" value="RINGv"/>
    <property type="match status" value="1"/>
</dbReference>
<dbReference type="Proteomes" id="UP000250266">
    <property type="component" value="Unassembled WGS sequence"/>
</dbReference>
<dbReference type="PROSITE" id="PS50089">
    <property type="entry name" value="ZF_RING_2"/>
    <property type="match status" value="1"/>
</dbReference>
<proteinExistence type="predicted"/>
<keyword evidence="1" id="KW-0479">Metal-binding</keyword>
<dbReference type="SUPFAM" id="SSF57850">
    <property type="entry name" value="RING/U-box"/>
    <property type="match status" value="1"/>
</dbReference>
<dbReference type="OrthoDB" id="8062037at2759"/>
<keyword evidence="8" id="KW-1185">Reference proteome</keyword>
<evidence type="ECO:0000256" key="5">
    <source>
        <dbReference type="SAM" id="Phobius"/>
    </source>
</evidence>
<keyword evidence="5" id="KW-1133">Transmembrane helix</keyword>
<organism evidence="7 8">
    <name type="scientific">Lepidopterella palustris CBS 459.81</name>
    <dbReference type="NCBI Taxonomy" id="1314670"/>
    <lineage>
        <taxon>Eukaryota</taxon>
        <taxon>Fungi</taxon>
        <taxon>Dikarya</taxon>
        <taxon>Ascomycota</taxon>
        <taxon>Pezizomycotina</taxon>
        <taxon>Dothideomycetes</taxon>
        <taxon>Pleosporomycetidae</taxon>
        <taxon>Mytilinidiales</taxon>
        <taxon>Argynnaceae</taxon>
        <taxon>Lepidopterella</taxon>
    </lineage>
</organism>
<evidence type="ECO:0000256" key="4">
    <source>
        <dbReference type="PROSITE-ProRule" id="PRU00175"/>
    </source>
</evidence>
<evidence type="ECO:0000313" key="7">
    <source>
        <dbReference type="EMBL" id="OCK85858.1"/>
    </source>
</evidence>
<keyword evidence="3" id="KW-0862">Zinc</keyword>
<dbReference type="Pfam" id="PF13639">
    <property type="entry name" value="zf-RING_2"/>
    <property type="match status" value="1"/>
</dbReference>
<dbReference type="PANTHER" id="PTHR45969:SF69">
    <property type="entry name" value="FINGER DOMAIN PROTEIN, PUTATIVE (AFU_ORTHOLOGUE AFUA_3G12190)-RELATED"/>
    <property type="match status" value="1"/>
</dbReference>
<name>A0A8E2ELS9_9PEZI</name>
<evidence type="ECO:0000256" key="2">
    <source>
        <dbReference type="ARBA" id="ARBA00022771"/>
    </source>
</evidence>
<dbReference type="SMART" id="SM00184">
    <property type="entry name" value="RING"/>
    <property type="match status" value="1"/>
</dbReference>
<protein>
    <recommendedName>
        <fullName evidence="6">RING-type domain-containing protein</fullName>
    </recommendedName>
</protein>
<keyword evidence="2 4" id="KW-0863">Zinc-finger</keyword>
<feature type="domain" description="RING-type" evidence="6">
    <location>
        <begin position="99"/>
        <end position="141"/>
    </location>
</feature>
<sequence>MSDNTTIPEPSAVSDHTSSSTAIAIVLPSLFAIVLVILIAIAFLLPRINPAESAESKEERRKKRMAKLDKSVKAQNFESWARRQSDEHPDVPVVRNPLCVICLEEIEDAAQIRGLGCLHVFHQQCLDDWFSRWNEYCPLCHRPILQCPKGQSAVQRPEDSASNLPVAAMV</sequence>
<dbReference type="EMBL" id="KV744812">
    <property type="protein sequence ID" value="OCK85858.1"/>
    <property type="molecule type" value="Genomic_DNA"/>
</dbReference>
<dbReference type="GO" id="GO:0016567">
    <property type="term" value="P:protein ubiquitination"/>
    <property type="evidence" value="ECO:0007669"/>
    <property type="project" value="TreeGrafter"/>
</dbReference>
<evidence type="ECO:0000259" key="6">
    <source>
        <dbReference type="PROSITE" id="PS50089"/>
    </source>
</evidence>
<dbReference type="Gene3D" id="3.30.40.10">
    <property type="entry name" value="Zinc/RING finger domain, C3HC4 (zinc finger)"/>
    <property type="match status" value="1"/>
</dbReference>
<dbReference type="GO" id="GO:0008270">
    <property type="term" value="F:zinc ion binding"/>
    <property type="evidence" value="ECO:0007669"/>
    <property type="project" value="UniProtKB-KW"/>
</dbReference>
<evidence type="ECO:0000256" key="3">
    <source>
        <dbReference type="ARBA" id="ARBA00022833"/>
    </source>
</evidence>
<evidence type="ECO:0000256" key="1">
    <source>
        <dbReference type="ARBA" id="ARBA00022723"/>
    </source>
</evidence>
<dbReference type="PANTHER" id="PTHR45969">
    <property type="entry name" value="RING ZINC FINGER PROTEIN-RELATED"/>
    <property type="match status" value="1"/>
</dbReference>
<dbReference type="InterPro" id="IPR001841">
    <property type="entry name" value="Znf_RING"/>
</dbReference>
<keyword evidence="5" id="KW-0472">Membrane</keyword>
<dbReference type="InterPro" id="IPR011016">
    <property type="entry name" value="Znf_RING-CH"/>
</dbReference>
<gene>
    <name evidence="7" type="ORF">K432DRAFT_377233</name>
</gene>
<dbReference type="CDD" id="cd16473">
    <property type="entry name" value="RING-H2_RNF103"/>
    <property type="match status" value="1"/>
</dbReference>
<feature type="transmembrane region" description="Helical" evidence="5">
    <location>
        <begin position="20"/>
        <end position="45"/>
    </location>
</feature>
<evidence type="ECO:0000313" key="8">
    <source>
        <dbReference type="Proteomes" id="UP000250266"/>
    </source>
</evidence>
<accession>A0A8E2ELS9</accession>
<dbReference type="InterPro" id="IPR013083">
    <property type="entry name" value="Znf_RING/FYVE/PHD"/>
</dbReference>